<dbReference type="GO" id="GO:0005739">
    <property type="term" value="C:mitochondrion"/>
    <property type="evidence" value="ECO:0007669"/>
    <property type="project" value="EnsemblFungi"/>
</dbReference>
<dbReference type="OrthoDB" id="21254at2759"/>
<evidence type="ECO:0000313" key="3">
    <source>
        <dbReference type="EMBL" id="AET40133.1"/>
    </source>
</evidence>
<reference evidence="3 4" key="1">
    <citation type="journal article" date="2011" name="G3 (Bethesda)">
        <title>Genome evolution in the Eremothecium clade of the Saccharomyces complex revealed by comparative genomics.</title>
        <authorList>
            <person name="Wendland J."/>
            <person name="Walther A."/>
        </authorList>
    </citation>
    <scope>NUCLEOTIDE SEQUENCE [LARGE SCALE GENOMIC DNA]</scope>
    <source>
        <strain evidence="4">CBS 270.75 / DBVPG 7215 / KCTC 17166 / NRRL Y-17582</strain>
    </source>
</reference>
<accession>I6NDJ1</accession>
<keyword evidence="4" id="KW-1185">Reference proteome</keyword>
<evidence type="ECO:0000313" key="4">
    <source>
        <dbReference type="Proteomes" id="UP000006790"/>
    </source>
</evidence>
<proteinExistence type="inferred from homology"/>
<dbReference type="OMA" id="CFINLIL"/>
<dbReference type="InterPro" id="IPR036570">
    <property type="entry name" value="HORMA_dom_sf"/>
</dbReference>
<dbReference type="PANTHER" id="PTHR11842:SF10">
    <property type="entry name" value="MITOTIC SPINDLE ASSEMBLY CHECKPOINT PROTEIN MAD2B"/>
    <property type="match status" value="1"/>
</dbReference>
<dbReference type="GO" id="GO:0000785">
    <property type="term" value="C:chromatin"/>
    <property type="evidence" value="ECO:0007669"/>
    <property type="project" value="EnsemblFungi"/>
</dbReference>
<evidence type="ECO:0000256" key="1">
    <source>
        <dbReference type="ARBA" id="ARBA00010348"/>
    </source>
</evidence>
<dbReference type="InterPro" id="IPR003511">
    <property type="entry name" value="HORMA_dom"/>
</dbReference>
<dbReference type="PANTHER" id="PTHR11842">
    <property type="entry name" value="MITOTIC SPINDLE ASSEMBLY CHECKPOINT PROTEIN MAD2"/>
    <property type="match status" value="1"/>
</dbReference>
<dbReference type="HOGENOM" id="CLU_1129615_0_0_1"/>
<feature type="domain" description="HORMA" evidence="2">
    <location>
        <begin position="3"/>
        <end position="225"/>
    </location>
</feature>
<name>I6NDJ1_ERECY</name>
<dbReference type="AlphaFoldDB" id="I6NDJ1"/>
<dbReference type="RefSeq" id="XP_003646950.1">
    <property type="nucleotide sequence ID" value="XM_003646902.1"/>
</dbReference>
<dbReference type="GO" id="GO:0042276">
    <property type="term" value="P:error-prone translesion synthesis"/>
    <property type="evidence" value="ECO:0007669"/>
    <property type="project" value="EnsemblFungi"/>
</dbReference>
<evidence type="ECO:0000259" key="2">
    <source>
        <dbReference type="PROSITE" id="PS50815"/>
    </source>
</evidence>
<dbReference type="PROSITE" id="PS50815">
    <property type="entry name" value="HORMA"/>
    <property type="match status" value="1"/>
</dbReference>
<dbReference type="GO" id="GO:0003887">
    <property type="term" value="F:DNA-directed DNA polymerase activity"/>
    <property type="evidence" value="ECO:0007669"/>
    <property type="project" value="EnsemblFungi"/>
</dbReference>
<dbReference type="GO" id="GO:0016035">
    <property type="term" value="C:zeta DNA polymerase complex"/>
    <property type="evidence" value="ECO:0007669"/>
    <property type="project" value="EnsemblFungi"/>
</dbReference>
<gene>
    <name evidence="3" type="ordered locus">Ecym_5378</name>
</gene>
<dbReference type="Gene3D" id="3.30.900.10">
    <property type="entry name" value="HORMA domain"/>
    <property type="match status" value="1"/>
</dbReference>
<dbReference type="SUPFAM" id="SSF56019">
    <property type="entry name" value="The spindle assembly checkpoint protein mad2"/>
    <property type="match status" value="1"/>
</dbReference>
<dbReference type="InParanoid" id="I6NDJ1"/>
<dbReference type="GeneID" id="11471991"/>
<dbReference type="KEGG" id="erc:Ecym_5378"/>
<dbReference type="EMBL" id="CP002501">
    <property type="protein sequence ID" value="AET40133.1"/>
    <property type="molecule type" value="Genomic_DNA"/>
</dbReference>
<organism evidence="3 4">
    <name type="scientific">Eremothecium cymbalariae (strain CBS 270.75 / DBVPG 7215 / KCTC 17166 / NRRL Y-17582)</name>
    <name type="common">Yeast</name>
    <dbReference type="NCBI Taxonomy" id="931890"/>
    <lineage>
        <taxon>Eukaryota</taxon>
        <taxon>Fungi</taxon>
        <taxon>Dikarya</taxon>
        <taxon>Ascomycota</taxon>
        <taxon>Saccharomycotina</taxon>
        <taxon>Saccharomycetes</taxon>
        <taxon>Saccharomycetales</taxon>
        <taxon>Saccharomycetaceae</taxon>
        <taxon>Eremothecium</taxon>
    </lineage>
</organism>
<comment type="similarity">
    <text evidence="1">Belongs to the MAD2 family.</text>
</comment>
<dbReference type="Proteomes" id="UP000006790">
    <property type="component" value="Chromosome 5"/>
</dbReference>
<dbReference type="InterPro" id="IPR045091">
    <property type="entry name" value="Mad2-like"/>
</dbReference>
<dbReference type="GO" id="GO:0070987">
    <property type="term" value="P:error-free translesion synthesis"/>
    <property type="evidence" value="ECO:0007669"/>
    <property type="project" value="EnsemblFungi"/>
</dbReference>
<dbReference type="STRING" id="931890.I6NDJ1"/>
<dbReference type="FunCoup" id="I6NDJ1">
    <property type="interactions" value="47"/>
</dbReference>
<sequence length="246" mass="28867">MNKGVEKWLKLYLKCFINIVLYYRNVYPPESFNWSRYQAFNLPRHLPVTRHQGLEQYIEELSNDLLTKLEHIRCFNLNIVTSDDSKSYGIPSGQVWERYVLDFGDWIHHSDEDESKITEGLVFDELRACFNDLLKKLQKLPRVAPRLVTFEAIIEVFDLSLGRDVHNVVTEEERLDLDRSLNWVKYSKDDYARADTTLALDDVPEVQLTAVVGCDVGSMVINQYFERVAPRNLKRTIYENSNQLKE</sequence>
<protein>
    <recommendedName>
        <fullName evidence="2">HORMA domain-containing protein</fullName>
    </recommendedName>
</protein>
<dbReference type="eggNOG" id="ENOG502QZWG">
    <property type="taxonomic scope" value="Eukaryota"/>
</dbReference>